<sequence length="180" mass="21176">MPEEVQQLLKAKAEEVRRYLSETGYQCTATLIQYGVNIRLTHRGKSVTLSLFYNSKKRSWNIQSSNEWVKAEIFPKVQSLLEAKKPPVTEQSPIYLEPYFREVCHYMRLLEPFADEYIDFSLLFEYTRRAIKQVLLFSTIEESDRVALQELLDVDPKVEFVEVKEYLTTCMKICKIPGMM</sequence>
<name>A0A326U908_THEHA</name>
<dbReference type="Proteomes" id="UP000248806">
    <property type="component" value="Unassembled WGS sequence"/>
</dbReference>
<evidence type="ECO:0000313" key="1">
    <source>
        <dbReference type="EMBL" id="PZW31887.1"/>
    </source>
</evidence>
<protein>
    <submittedName>
        <fullName evidence="1">Uncharacterized protein</fullName>
    </submittedName>
</protein>
<gene>
    <name evidence="1" type="ORF">EI42_01912</name>
</gene>
<evidence type="ECO:0000313" key="2">
    <source>
        <dbReference type="Proteomes" id="UP000248806"/>
    </source>
</evidence>
<proteinExistence type="predicted"/>
<reference evidence="1 2" key="1">
    <citation type="submission" date="2018-06" db="EMBL/GenBank/DDBJ databases">
        <title>Genomic Encyclopedia of Archaeal and Bacterial Type Strains, Phase II (KMG-II): from individual species to whole genera.</title>
        <authorList>
            <person name="Goeker M."/>
        </authorList>
    </citation>
    <scope>NUCLEOTIDE SEQUENCE [LARGE SCALE GENOMIC DNA]</scope>
    <source>
        <strain evidence="1 2">ATCC BAA-1881</strain>
    </source>
</reference>
<comment type="caution">
    <text evidence="1">The sequence shown here is derived from an EMBL/GenBank/DDBJ whole genome shotgun (WGS) entry which is preliminary data.</text>
</comment>
<accession>A0A326U908</accession>
<organism evidence="1 2">
    <name type="scientific">Thermosporothrix hazakensis</name>
    <dbReference type="NCBI Taxonomy" id="644383"/>
    <lineage>
        <taxon>Bacteria</taxon>
        <taxon>Bacillati</taxon>
        <taxon>Chloroflexota</taxon>
        <taxon>Ktedonobacteria</taxon>
        <taxon>Ktedonobacterales</taxon>
        <taxon>Thermosporotrichaceae</taxon>
        <taxon>Thermosporothrix</taxon>
    </lineage>
</organism>
<dbReference type="EMBL" id="QKUF01000005">
    <property type="protein sequence ID" value="PZW31887.1"/>
    <property type="molecule type" value="Genomic_DNA"/>
</dbReference>
<dbReference type="AlphaFoldDB" id="A0A326U908"/>
<keyword evidence="2" id="KW-1185">Reference proteome</keyword>
<dbReference type="RefSeq" id="WP_111321214.1">
    <property type="nucleotide sequence ID" value="NZ_BIFX01000001.1"/>
</dbReference>